<sequence>HTYTQKLHQIYTVIAVTMEGRMATVVVVLILGCFVVLSQSQLTNQDESPCYCMRYARYFTNKYFCCVGLKAPTPSQCYSSDYQCNRNCCTATAPAPATGTNTGTNTSNNS</sequence>
<dbReference type="OMA" id="RNCCTAT"/>
<gene>
    <name evidence="2" type="ORF">SORBI_3007G024100</name>
</gene>
<reference evidence="2 3" key="1">
    <citation type="journal article" date="2009" name="Nature">
        <title>The Sorghum bicolor genome and the diversification of grasses.</title>
        <authorList>
            <person name="Paterson A.H."/>
            <person name="Bowers J.E."/>
            <person name="Bruggmann R."/>
            <person name="Dubchak I."/>
            <person name="Grimwood J."/>
            <person name="Gundlach H."/>
            <person name="Haberer G."/>
            <person name="Hellsten U."/>
            <person name="Mitros T."/>
            <person name="Poliakov A."/>
            <person name="Schmutz J."/>
            <person name="Spannagl M."/>
            <person name="Tang H."/>
            <person name="Wang X."/>
            <person name="Wicker T."/>
            <person name="Bharti A.K."/>
            <person name="Chapman J."/>
            <person name="Feltus F.A."/>
            <person name="Gowik U."/>
            <person name="Grigoriev I.V."/>
            <person name="Lyons E."/>
            <person name="Maher C.A."/>
            <person name="Martis M."/>
            <person name="Narechania A."/>
            <person name="Otillar R.P."/>
            <person name="Penning B.W."/>
            <person name="Salamov A.A."/>
            <person name="Wang Y."/>
            <person name="Zhang L."/>
            <person name="Carpita N.C."/>
            <person name="Freeling M."/>
            <person name="Gingle A.R."/>
            <person name="Hash C.T."/>
            <person name="Keller B."/>
            <person name="Klein P."/>
            <person name="Kresovich S."/>
            <person name="McCann M.C."/>
            <person name="Ming R."/>
            <person name="Peterson D.G."/>
            <person name="Mehboob-ur-Rahman"/>
            <person name="Ware D."/>
            <person name="Westhoff P."/>
            <person name="Mayer K.F."/>
            <person name="Messing J."/>
            <person name="Rokhsar D.S."/>
        </authorList>
    </citation>
    <scope>NUCLEOTIDE SEQUENCE [LARGE SCALE GENOMIC DNA]</scope>
    <source>
        <strain evidence="3">cv. BTx623</strain>
    </source>
</reference>
<dbReference type="AlphaFoldDB" id="A0A1Z5R8U8"/>
<feature type="transmembrane region" description="Helical" evidence="1">
    <location>
        <begin position="20"/>
        <end position="37"/>
    </location>
</feature>
<keyword evidence="3" id="KW-1185">Reference proteome</keyword>
<dbReference type="Gramene" id="OQU79816">
    <property type="protein sequence ID" value="OQU79816"/>
    <property type="gene ID" value="SORBI_3007G024100"/>
</dbReference>
<protein>
    <submittedName>
        <fullName evidence="2">Uncharacterized protein</fullName>
    </submittedName>
</protein>
<dbReference type="Proteomes" id="UP000000768">
    <property type="component" value="Chromosome 7"/>
</dbReference>
<feature type="non-terminal residue" evidence="2">
    <location>
        <position position="110"/>
    </location>
</feature>
<evidence type="ECO:0000313" key="2">
    <source>
        <dbReference type="EMBL" id="OQU79816.1"/>
    </source>
</evidence>
<accession>A0A1Z5R8U8</accession>
<proteinExistence type="predicted"/>
<evidence type="ECO:0000313" key="3">
    <source>
        <dbReference type="Proteomes" id="UP000000768"/>
    </source>
</evidence>
<dbReference type="InParanoid" id="A0A1Z5R8U8"/>
<name>A0A1Z5R8U8_SORBI</name>
<organism evidence="2 3">
    <name type="scientific">Sorghum bicolor</name>
    <name type="common">Sorghum</name>
    <name type="synonym">Sorghum vulgare</name>
    <dbReference type="NCBI Taxonomy" id="4558"/>
    <lineage>
        <taxon>Eukaryota</taxon>
        <taxon>Viridiplantae</taxon>
        <taxon>Streptophyta</taxon>
        <taxon>Embryophyta</taxon>
        <taxon>Tracheophyta</taxon>
        <taxon>Spermatophyta</taxon>
        <taxon>Magnoliopsida</taxon>
        <taxon>Liliopsida</taxon>
        <taxon>Poales</taxon>
        <taxon>Poaceae</taxon>
        <taxon>PACMAD clade</taxon>
        <taxon>Panicoideae</taxon>
        <taxon>Andropogonodae</taxon>
        <taxon>Andropogoneae</taxon>
        <taxon>Sorghinae</taxon>
        <taxon>Sorghum</taxon>
    </lineage>
</organism>
<keyword evidence="1" id="KW-0472">Membrane</keyword>
<evidence type="ECO:0000256" key="1">
    <source>
        <dbReference type="SAM" id="Phobius"/>
    </source>
</evidence>
<keyword evidence="1" id="KW-0812">Transmembrane</keyword>
<keyword evidence="1" id="KW-1133">Transmembrane helix</keyword>
<dbReference type="EMBL" id="CM000766">
    <property type="protein sequence ID" value="OQU79816.1"/>
    <property type="molecule type" value="Genomic_DNA"/>
</dbReference>
<reference evidence="3" key="2">
    <citation type="journal article" date="2018" name="Plant J.">
        <title>The Sorghum bicolor reference genome: improved assembly, gene annotations, a transcriptome atlas, and signatures of genome organization.</title>
        <authorList>
            <person name="McCormick R.F."/>
            <person name="Truong S.K."/>
            <person name="Sreedasyam A."/>
            <person name="Jenkins J."/>
            <person name="Shu S."/>
            <person name="Sims D."/>
            <person name="Kennedy M."/>
            <person name="Amirebrahimi M."/>
            <person name="Weers B.D."/>
            <person name="McKinley B."/>
            <person name="Mattison A."/>
            <person name="Morishige D.T."/>
            <person name="Grimwood J."/>
            <person name="Schmutz J."/>
            <person name="Mullet J.E."/>
        </authorList>
    </citation>
    <scope>NUCLEOTIDE SEQUENCE [LARGE SCALE GENOMIC DNA]</scope>
    <source>
        <strain evidence="3">cv. BTx623</strain>
    </source>
</reference>